<name>A0A841IT36_9ACTN</name>
<proteinExistence type="predicted"/>
<gene>
    <name evidence="2" type="ORF">FHS13_003290</name>
</gene>
<keyword evidence="3" id="KW-1185">Reference proteome</keyword>
<protein>
    <submittedName>
        <fullName evidence="2">Uncharacterized protein</fullName>
    </submittedName>
</protein>
<accession>A0A841IT36</accession>
<feature type="compositionally biased region" description="Gly residues" evidence="1">
    <location>
        <begin position="71"/>
        <end position="81"/>
    </location>
</feature>
<comment type="caution">
    <text evidence="2">The sequence shown here is derived from an EMBL/GenBank/DDBJ whole genome shotgun (WGS) entry which is preliminary data.</text>
</comment>
<reference evidence="2 3" key="1">
    <citation type="submission" date="2020-08" db="EMBL/GenBank/DDBJ databases">
        <title>Genomic Encyclopedia of Type Strains, Phase III (KMG-III): the genomes of soil and plant-associated and newly described type strains.</title>
        <authorList>
            <person name="Whitman W."/>
        </authorList>
    </citation>
    <scope>NUCLEOTIDE SEQUENCE [LARGE SCALE GENOMIC DNA]</scope>
    <source>
        <strain evidence="2 3">CECT 8712</strain>
    </source>
</reference>
<evidence type="ECO:0000313" key="3">
    <source>
        <dbReference type="Proteomes" id="UP000536604"/>
    </source>
</evidence>
<feature type="compositionally biased region" description="Basic and acidic residues" evidence="1">
    <location>
        <begin position="129"/>
        <end position="143"/>
    </location>
</feature>
<sequence length="325" mass="33341">MTGTSTAQWDESGQRWKGYPEKPLPEPKKWRAPWTPATFLALAAVFLGAGPTVAGSFEPDQGISVTSGPGAESGGGGGGASEAGDGQEDGDPGTVRAEDGPEPNSGGSGGGDGSGSDPGGQGGGTGSRAGEESGPERTPRGPEEGDTPEGDAPEGEEPDGPSSPQESPSEEPGPDPLGFTLFADGDPGWEQVVDSSEQAEVRYTSTEDETLLLRVMWAEADGTSPEDAVEDLVAVPARELEGYEEVVPEDGEEEGREEVLLEYLSGTGEEDARRTMAGALAPGNGLVYVLVFSGPAPEEDRQVVEDHLVEAVETFELSPGGAQAD</sequence>
<organism evidence="2 3">
    <name type="scientific">Nocardiopsis algeriensis</name>
    <dbReference type="NCBI Taxonomy" id="1478215"/>
    <lineage>
        <taxon>Bacteria</taxon>
        <taxon>Bacillati</taxon>
        <taxon>Actinomycetota</taxon>
        <taxon>Actinomycetes</taxon>
        <taxon>Streptosporangiales</taxon>
        <taxon>Nocardiopsidaceae</taxon>
        <taxon>Nocardiopsis</taxon>
    </lineage>
</organism>
<dbReference type="Proteomes" id="UP000536604">
    <property type="component" value="Unassembled WGS sequence"/>
</dbReference>
<evidence type="ECO:0000313" key="2">
    <source>
        <dbReference type="EMBL" id="MBB6121322.1"/>
    </source>
</evidence>
<evidence type="ECO:0000256" key="1">
    <source>
        <dbReference type="SAM" id="MobiDB-lite"/>
    </source>
</evidence>
<dbReference type="EMBL" id="JACHJO010000009">
    <property type="protein sequence ID" value="MBB6121322.1"/>
    <property type="molecule type" value="Genomic_DNA"/>
</dbReference>
<feature type="region of interest" description="Disordered" evidence="1">
    <location>
        <begin position="1"/>
        <end position="31"/>
    </location>
</feature>
<feature type="compositionally biased region" description="Acidic residues" evidence="1">
    <location>
        <begin position="144"/>
        <end position="159"/>
    </location>
</feature>
<feature type="compositionally biased region" description="Polar residues" evidence="1">
    <location>
        <begin position="1"/>
        <end position="11"/>
    </location>
</feature>
<feature type="region of interest" description="Disordered" evidence="1">
    <location>
        <begin position="51"/>
        <end position="188"/>
    </location>
</feature>
<dbReference type="RefSeq" id="WP_184292764.1">
    <property type="nucleotide sequence ID" value="NZ_JACHJO010000009.1"/>
</dbReference>
<feature type="compositionally biased region" description="Gly residues" evidence="1">
    <location>
        <begin position="106"/>
        <end position="127"/>
    </location>
</feature>
<feature type="compositionally biased region" description="Basic and acidic residues" evidence="1">
    <location>
        <begin position="12"/>
        <end position="29"/>
    </location>
</feature>
<dbReference type="AlphaFoldDB" id="A0A841IT36"/>